<dbReference type="Proteomes" id="UP000011518">
    <property type="component" value="Unassembled WGS sequence"/>
</dbReference>
<dbReference type="EMBL" id="KB320504">
    <property type="protein sequence ID" value="ELW70182.1"/>
    <property type="molecule type" value="Genomic_DNA"/>
</dbReference>
<accession>L9L8Z0</accession>
<gene>
    <name evidence="2" type="ORF">TREES_T100010646</name>
</gene>
<sequence length="173" mass="18322">MQDPNTKHFRGFRFVTYASVEQEGATMNAKPHSCGGGGCGGTGDGCNGFGNDGGYGRHSPGYSGRSRGIDGQGYGYEGSGRGVSGSYDSYNNGRGRGGFGYDSGSNFRAGGSYNDFGNYSYQSSNFGPKEGGIWRQKEALALILVEANTVPMKSRCLWQFQHSSNYNSGGGFN</sequence>
<protein>
    <submittedName>
        <fullName evidence="2">Heterogeneous nuclear ribonucleoprotein A1</fullName>
    </submittedName>
</protein>
<keyword evidence="3" id="KW-1185">Reference proteome</keyword>
<evidence type="ECO:0000313" key="2">
    <source>
        <dbReference type="EMBL" id="ELW70182.1"/>
    </source>
</evidence>
<dbReference type="STRING" id="246437.L9L8Z0"/>
<evidence type="ECO:0000259" key="1">
    <source>
        <dbReference type="Pfam" id="PF11627"/>
    </source>
</evidence>
<feature type="domain" description="Heterogeneous nuclear ribonucleoprotein A1/A2 C-terminal" evidence="1">
    <location>
        <begin position="110"/>
        <end position="132"/>
    </location>
</feature>
<dbReference type="InterPro" id="IPR021662">
    <property type="entry name" value="HnRNPA1/A2_C"/>
</dbReference>
<reference evidence="3" key="1">
    <citation type="submission" date="2012-07" db="EMBL/GenBank/DDBJ databases">
        <title>Genome of the Chinese tree shrew, a rising model animal genetically related to primates.</title>
        <authorList>
            <person name="Zhang G."/>
            <person name="Fan Y."/>
            <person name="Yao Y."/>
            <person name="Huang Z."/>
        </authorList>
    </citation>
    <scope>NUCLEOTIDE SEQUENCE [LARGE SCALE GENOMIC DNA]</scope>
</reference>
<dbReference type="InParanoid" id="L9L8Z0"/>
<reference evidence="3" key="2">
    <citation type="journal article" date="2013" name="Nat. Commun.">
        <title>Genome of the Chinese tree shrew.</title>
        <authorList>
            <person name="Fan Y."/>
            <person name="Huang Z.Y."/>
            <person name="Cao C.C."/>
            <person name="Chen C.S."/>
            <person name="Chen Y.X."/>
            <person name="Fan D.D."/>
            <person name="He J."/>
            <person name="Hou H.L."/>
            <person name="Hu L."/>
            <person name="Hu X.T."/>
            <person name="Jiang X.T."/>
            <person name="Lai R."/>
            <person name="Lang Y.S."/>
            <person name="Liang B."/>
            <person name="Liao S.G."/>
            <person name="Mu D."/>
            <person name="Ma Y.Y."/>
            <person name="Niu Y.Y."/>
            <person name="Sun X.Q."/>
            <person name="Xia J.Q."/>
            <person name="Xiao J."/>
            <person name="Xiong Z.Q."/>
            <person name="Xu L."/>
            <person name="Yang L."/>
            <person name="Zhang Y."/>
            <person name="Zhao W."/>
            <person name="Zhao X.D."/>
            <person name="Zheng Y.T."/>
            <person name="Zhou J.M."/>
            <person name="Zhu Y.B."/>
            <person name="Zhang G.J."/>
            <person name="Wang J."/>
            <person name="Yao Y.G."/>
        </authorList>
    </citation>
    <scope>NUCLEOTIDE SEQUENCE [LARGE SCALE GENOMIC DNA]</scope>
</reference>
<evidence type="ECO:0000313" key="3">
    <source>
        <dbReference type="Proteomes" id="UP000011518"/>
    </source>
</evidence>
<organism evidence="2 3">
    <name type="scientific">Tupaia chinensis</name>
    <name type="common">Chinese tree shrew</name>
    <name type="synonym">Tupaia belangeri chinensis</name>
    <dbReference type="NCBI Taxonomy" id="246437"/>
    <lineage>
        <taxon>Eukaryota</taxon>
        <taxon>Metazoa</taxon>
        <taxon>Chordata</taxon>
        <taxon>Craniata</taxon>
        <taxon>Vertebrata</taxon>
        <taxon>Euteleostomi</taxon>
        <taxon>Mammalia</taxon>
        <taxon>Eutheria</taxon>
        <taxon>Euarchontoglires</taxon>
        <taxon>Scandentia</taxon>
        <taxon>Tupaiidae</taxon>
        <taxon>Tupaia</taxon>
    </lineage>
</organism>
<keyword evidence="2" id="KW-0687">Ribonucleoprotein</keyword>
<proteinExistence type="predicted"/>
<name>L9L8Z0_TUPCH</name>
<dbReference type="GO" id="GO:1990904">
    <property type="term" value="C:ribonucleoprotein complex"/>
    <property type="evidence" value="ECO:0007669"/>
    <property type="project" value="UniProtKB-KW"/>
</dbReference>
<dbReference type="Pfam" id="PF11627">
    <property type="entry name" value="HnRNPA1_LC"/>
    <property type="match status" value="1"/>
</dbReference>
<dbReference type="AlphaFoldDB" id="L9L8Z0"/>